<name>A0ABU2A1X2_9BURK</name>
<keyword evidence="1" id="KW-0119">Carbohydrate metabolism</keyword>
<dbReference type="GO" id="GO:0016301">
    <property type="term" value="F:kinase activity"/>
    <property type="evidence" value="ECO:0007669"/>
    <property type="project" value="UniProtKB-KW"/>
</dbReference>
<keyword evidence="1" id="KW-0067">ATP-binding</keyword>
<comment type="pathway">
    <text evidence="1">Amino-sugar metabolism; 1,6-anhydro-N-acetylmuramate degradation.</text>
</comment>
<accession>A0ABU2A1X2</accession>
<dbReference type="Gene3D" id="3.30.420.40">
    <property type="match status" value="2"/>
</dbReference>
<comment type="similarity">
    <text evidence="1">Belongs to the anhydro-N-acetylmuramic acid kinase family.</text>
</comment>
<dbReference type="EMBL" id="JAVDXV010000001">
    <property type="protein sequence ID" value="MDR7331025.1"/>
    <property type="molecule type" value="Genomic_DNA"/>
</dbReference>
<dbReference type="SUPFAM" id="SSF53067">
    <property type="entry name" value="Actin-like ATPase domain"/>
    <property type="match status" value="1"/>
</dbReference>
<dbReference type="InterPro" id="IPR005338">
    <property type="entry name" value="Anhydro_N_Ac-Mur_kinase"/>
</dbReference>
<proteinExistence type="inferred from homology"/>
<comment type="catalytic activity">
    <reaction evidence="1">
        <text>1,6-anhydro-N-acetyl-beta-muramate + ATP + H2O = N-acetyl-D-muramate 6-phosphate + ADP + H(+)</text>
        <dbReference type="Rhea" id="RHEA:24952"/>
        <dbReference type="ChEBI" id="CHEBI:15377"/>
        <dbReference type="ChEBI" id="CHEBI:15378"/>
        <dbReference type="ChEBI" id="CHEBI:30616"/>
        <dbReference type="ChEBI" id="CHEBI:58690"/>
        <dbReference type="ChEBI" id="CHEBI:58722"/>
        <dbReference type="ChEBI" id="CHEBI:456216"/>
        <dbReference type="EC" id="2.7.1.170"/>
    </reaction>
</comment>
<dbReference type="PANTHER" id="PTHR30605">
    <property type="entry name" value="ANHYDRO-N-ACETYLMURAMIC ACID KINASE"/>
    <property type="match status" value="1"/>
</dbReference>
<organism evidence="2 3">
    <name type="scientific">Roseateles asaccharophilus</name>
    <dbReference type="NCBI Taxonomy" id="582607"/>
    <lineage>
        <taxon>Bacteria</taxon>
        <taxon>Pseudomonadati</taxon>
        <taxon>Pseudomonadota</taxon>
        <taxon>Betaproteobacteria</taxon>
        <taxon>Burkholderiales</taxon>
        <taxon>Sphaerotilaceae</taxon>
        <taxon>Roseateles</taxon>
    </lineage>
</organism>
<reference evidence="2 3" key="1">
    <citation type="submission" date="2023-07" db="EMBL/GenBank/DDBJ databases">
        <title>Sorghum-associated microbial communities from plants grown in Nebraska, USA.</title>
        <authorList>
            <person name="Schachtman D."/>
        </authorList>
    </citation>
    <scope>NUCLEOTIDE SEQUENCE [LARGE SCALE GENOMIC DNA]</scope>
    <source>
        <strain evidence="2 3">BE316</strain>
    </source>
</reference>
<dbReference type="Pfam" id="PF03702">
    <property type="entry name" value="AnmK"/>
    <property type="match status" value="1"/>
</dbReference>
<gene>
    <name evidence="1" type="primary">anmK</name>
    <name evidence="2" type="ORF">J2X21_000137</name>
</gene>
<evidence type="ECO:0000313" key="2">
    <source>
        <dbReference type="EMBL" id="MDR7331025.1"/>
    </source>
</evidence>
<comment type="function">
    <text evidence="1">Catalyzes the specific phosphorylation of 1,6-anhydro-N-acetylmuramic acid (anhMurNAc) with the simultaneous cleavage of the 1,6-anhydro ring, generating MurNAc-6-P. Is required for the utilization of anhMurNAc either imported from the medium or derived from its own cell wall murein, and thus plays a role in cell wall recycling.</text>
</comment>
<dbReference type="CDD" id="cd24050">
    <property type="entry name" value="ASKHA_NBD_ANMK"/>
    <property type="match status" value="1"/>
</dbReference>
<feature type="binding site" evidence="1">
    <location>
        <begin position="19"/>
        <end position="26"/>
    </location>
    <ligand>
        <name>ATP</name>
        <dbReference type="ChEBI" id="CHEBI:30616"/>
    </ligand>
</feature>
<sequence>MASPLPSKSDALYIGLMSGTSLDGVDAVLFDGQAVLGHVHAPFPPALRDELLALNAPGANELHRAALAANGIARSYADVTAQLLEATGHRREDITALGAHGQTVRHRPDGFDGYTTQLLNGALLAEQAGIDVVCDLRSRDVAAGGQGAPLVPAFHRAFFGVADRDVAALNLGGIANLSLLFTDGSTGGFDTGPANCLMDGWIARHRGLAFDADGAWAATGQVLPELLTVLLAESFFALAPPKSTGRDLFHLDWLDARLSPGQAPEDVQATLLELTARSAAEALKAQMPGATSLIACGGGARNGRLMQRLAELLPGVAITSSAELGLPVDQVEAAAFAWLAQCFKEKRPGNLPAVTGAAGLRILGALYPS</sequence>
<dbReference type="PANTHER" id="PTHR30605:SF0">
    <property type="entry name" value="ANHYDRO-N-ACETYLMURAMIC ACID KINASE"/>
    <property type="match status" value="1"/>
</dbReference>
<dbReference type="EC" id="2.7.1.170" evidence="1"/>
<protein>
    <recommendedName>
        <fullName evidence="1">Anhydro-N-acetylmuramic acid kinase</fullName>
        <ecNumber evidence="1">2.7.1.170</ecNumber>
    </recommendedName>
    <alternativeName>
        <fullName evidence="1">AnhMurNAc kinase</fullName>
    </alternativeName>
</protein>
<keyword evidence="1" id="KW-0547">Nucleotide-binding</keyword>
<comment type="pathway">
    <text evidence="1">Cell wall biogenesis; peptidoglycan recycling.</text>
</comment>
<evidence type="ECO:0000313" key="3">
    <source>
        <dbReference type="Proteomes" id="UP001180825"/>
    </source>
</evidence>
<dbReference type="RefSeq" id="WP_310323640.1">
    <property type="nucleotide sequence ID" value="NZ_JAVDXV010000001.1"/>
</dbReference>
<evidence type="ECO:0000256" key="1">
    <source>
        <dbReference type="HAMAP-Rule" id="MF_01270"/>
    </source>
</evidence>
<dbReference type="NCBIfam" id="NF007139">
    <property type="entry name" value="PRK09585.1-3"/>
    <property type="match status" value="1"/>
</dbReference>
<keyword evidence="3" id="KW-1185">Reference proteome</keyword>
<keyword evidence="1 2" id="KW-0418">Kinase</keyword>
<dbReference type="InterPro" id="IPR043129">
    <property type="entry name" value="ATPase_NBD"/>
</dbReference>
<keyword evidence="1 2" id="KW-0808">Transferase</keyword>
<comment type="caution">
    <text evidence="2">The sequence shown here is derived from an EMBL/GenBank/DDBJ whole genome shotgun (WGS) entry which is preliminary data.</text>
</comment>
<dbReference type="Proteomes" id="UP001180825">
    <property type="component" value="Unassembled WGS sequence"/>
</dbReference>
<dbReference type="HAMAP" id="MF_01270">
    <property type="entry name" value="AnhMurNAc_kinase"/>
    <property type="match status" value="1"/>
</dbReference>